<evidence type="ECO:0000256" key="1">
    <source>
        <dbReference type="ARBA" id="ARBA00004141"/>
    </source>
</evidence>
<dbReference type="AlphaFoldDB" id="A0A5M3MMF9"/>
<organism evidence="7 8">
    <name type="scientific">Coniophora puteana (strain RWD-64-598)</name>
    <name type="common">Brown rot fungus</name>
    <dbReference type="NCBI Taxonomy" id="741705"/>
    <lineage>
        <taxon>Eukaryota</taxon>
        <taxon>Fungi</taxon>
        <taxon>Dikarya</taxon>
        <taxon>Basidiomycota</taxon>
        <taxon>Agaricomycotina</taxon>
        <taxon>Agaricomycetes</taxon>
        <taxon>Agaricomycetidae</taxon>
        <taxon>Boletales</taxon>
        <taxon>Coniophorineae</taxon>
        <taxon>Coniophoraceae</taxon>
        <taxon>Coniophora</taxon>
    </lineage>
</organism>
<name>A0A5M3MMF9_CONPW</name>
<evidence type="ECO:0000256" key="5">
    <source>
        <dbReference type="ARBA" id="ARBA00023136"/>
    </source>
</evidence>
<dbReference type="GeneID" id="19198531"/>
<keyword evidence="3" id="KW-0812">Transmembrane</keyword>
<dbReference type="OrthoDB" id="5788137at2759"/>
<evidence type="ECO:0000313" key="8">
    <source>
        <dbReference type="Proteomes" id="UP000053558"/>
    </source>
</evidence>
<comment type="caution">
    <text evidence="7">The sequence shown here is derived from an EMBL/GenBank/DDBJ whole genome shotgun (WGS) entry which is preliminary data.</text>
</comment>
<sequence>MYPLFDSLRRWFFLIPTVVCPANFFIDAPFGRFVPDGDSILLVDGIKSWILMELVSPITFLYTITQRPFADTSLMAPSASTPLSGPQKLLAGLFLLHYLNRALISPLRTPSRSKSHIMVPLAAISFNLVNGSLMASYLSSSYAASFLEGAFSRASFWAGVGIWAAGLAGNIVHDEVLLNLRRKKRDDESKEKDSNGAAKSNKQHYAIPHGYMYSLISYPNYFCEWCEWAGFAFAASPLPSVASWSAVLSTVSPPWVFVWSEVLMMIPRAYKGHKWYHDKFPDYPKERKAVVPFVF</sequence>
<dbReference type="PANTHER" id="PTHR10556">
    <property type="entry name" value="3-OXO-5-ALPHA-STEROID 4-DEHYDROGENASE"/>
    <property type="match status" value="1"/>
</dbReference>
<evidence type="ECO:0000256" key="4">
    <source>
        <dbReference type="ARBA" id="ARBA00022989"/>
    </source>
</evidence>
<gene>
    <name evidence="7" type="ORF">CONPUDRAFT_105397</name>
</gene>
<accession>A0A5M3MMF9</accession>
<feature type="domain" description="3-oxo-5-alpha-steroid 4-dehydrogenase C-terminal" evidence="6">
    <location>
        <begin position="199"/>
        <end position="295"/>
    </location>
</feature>
<comment type="similarity">
    <text evidence="2">Belongs to the steroid 5-alpha reductase family.</text>
</comment>
<dbReference type="RefSeq" id="XP_007769348.1">
    <property type="nucleotide sequence ID" value="XM_007771158.1"/>
</dbReference>
<comment type="subcellular location">
    <subcellularLocation>
        <location evidence="1">Membrane</location>
        <topology evidence="1">Multi-pass membrane protein</topology>
    </subcellularLocation>
</comment>
<dbReference type="PROSITE" id="PS50244">
    <property type="entry name" value="S5A_REDUCTASE"/>
    <property type="match status" value="1"/>
</dbReference>
<dbReference type="InterPro" id="IPR039357">
    <property type="entry name" value="SRD5A/TECR"/>
</dbReference>
<dbReference type="EMBL" id="JH711579">
    <property type="protein sequence ID" value="EIW80392.1"/>
    <property type="molecule type" value="Genomic_DNA"/>
</dbReference>
<dbReference type="PANTHER" id="PTHR10556:SF43">
    <property type="entry name" value="STEROID 5-ALPHA-REDUCTASE DET2"/>
    <property type="match status" value="1"/>
</dbReference>
<dbReference type="InterPro" id="IPR001104">
    <property type="entry name" value="3-oxo-5_a-steroid_4-DH_C"/>
</dbReference>
<reference evidence="8" key="1">
    <citation type="journal article" date="2012" name="Science">
        <title>The Paleozoic origin of enzymatic lignin decomposition reconstructed from 31 fungal genomes.</title>
        <authorList>
            <person name="Floudas D."/>
            <person name="Binder M."/>
            <person name="Riley R."/>
            <person name="Barry K."/>
            <person name="Blanchette R.A."/>
            <person name="Henrissat B."/>
            <person name="Martinez A.T."/>
            <person name="Otillar R."/>
            <person name="Spatafora J.W."/>
            <person name="Yadav J.S."/>
            <person name="Aerts A."/>
            <person name="Benoit I."/>
            <person name="Boyd A."/>
            <person name="Carlson A."/>
            <person name="Copeland A."/>
            <person name="Coutinho P.M."/>
            <person name="de Vries R.P."/>
            <person name="Ferreira P."/>
            <person name="Findley K."/>
            <person name="Foster B."/>
            <person name="Gaskell J."/>
            <person name="Glotzer D."/>
            <person name="Gorecki P."/>
            <person name="Heitman J."/>
            <person name="Hesse C."/>
            <person name="Hori C."/>
            <person name="Igarashi K."/>
            <person name="Jurgens J.A."/>
            <person name="Kallen N."/>
            <person name="Kersten P."/>
            <person name="Kohler A."/>
            <person name="Kuees U."/>
            <person name="Kumar T.K.A."/>
            <person name="Kuo A."/>
            <person name="LaButti K."/>
            <person name="Larrondo L.F."/>
            <person name="Lindquist E."/>
            <person name="Ling A."/>
            <person name="Lombard V."/>
            <person name="Lucas S."/>
            <person name="Lundell T."/>
            <person name="Martin R."/>
            <person name="McLaughlin D.J."/>
            <person name="Morgenstern I."/>
            <person name="Morin E."/>
            <person name="Murat C."/>
            <person name="Nagy L.G."/>
            <person name="Nolan M."/>
            <person name="Ohm R.A."/>
            <person name="Patyshakuliyeva A."/>
            <person name="Rokas A."/>
            <person name="Ruiz-Duenas F.J."/>
            <person name="Sabat G."/>
            <person name="Salamov A."/>
            <person name="Samejima M."/>
            <person name="Schmutz J."/>
            <person name="Slot J.C."/>
            <person name="St John F."/>
            <person name="Stenlid J."/>
            <person name="Sun H."/>
            <person name="Sun S."/>
            <person name="Syed K."/>
            <person name="Tsang A."/>
            <person name="Wiebenga A."/>
            <person name="Young D."/>
            <person name="Pisabarro A."/>
            <person name="Eastwood D.C."/>
            <person name="Martin F."/>
            <person name="Cullen D."/>
            <person name="Grigoriev I.V."/>
            <person name="Hibbett D.S."/>
        </authorList>
    </citation>
    <scope>NUCLEOTIDE SEQUENCE [LARGE SCALE GENOMIC DNA]</scope>
    <source>
        <strain evidence="8">RWD-64-598 SS2</strain>
    </source>
</reference>
<keyword evidence="8" id="KW-1185">Reference proteome</keyword>
<dbReference type="GO" id="GO:0016020">
    <property type="term" value="C:membrane"/>
    <property type="evidence" value="ECO:0007669"/>
    <property type="project" value="UniProtKB-SubCell"/>
</dbReference>
<evidence type="ECO:0000256" key="3">
    <source>
        <dbReference type="ARBA" id="ARBA00022692"/>
    </source>
</evidence>
<dbReference type="KEGG" id="cput:CONPUDRAFT_105397"/>
<evidence type="ECO:0000256" key="2">
    <source>
        <dbReference type="ARBA" id="ARBA00007742"/>
    </source>
</evidence>
<dbReference type="GO" id="GO:0016627">
    <property type="term" value="F:oxidoreductase activity, acting on the CH-CH group of donors"/>
    <property type="evidence" value="ECO:0007669"/>
    <property type="project" value="InterPro"/>
</dbReference>
<keyword evidence="4" id="KW-1133">Transmembrane helix</keyword>
<evidence type="ECO:0000259" key="6">
    <source>
        <dbReference type="Pfam" id="PF02544"/>
    </source>
</evidence>
<dbReference type="Gene3D" id="1.20.120.1630">
    <property type="match status" value="1"/>
</dbReference>
<keyword evidence="5" id="KW-0472">Membrane</keyword>
<dbReference type="Pfam" id="PF02544">
    <property type="entry name" value="Steroid_dh"/>
    <property type="match status" value="1"/>
</dbReference>
<dbReference type="Proteomes" id="UP000053558">
    <property type="component" value="Unassembled WGS sequence"/>
</dbReference>
<proteinExistence type="inferred from homology"/>
<dbReference type="GO" id="GO:0006629">
    <property type="term" value="P:lipid metabolic process"/>
    <property type="evidence" value="ECO:0007669"/>
    <property type="project" value="InterPro"/>
</dbReference>
<protein>
    <recommendedName>
        <fullName evidence="6">3-oxo-5-alpha-steroid 4-dehydrogenase C-terminal domain-containing protein</fullName>
    </recommendedName>
</protein>
<evidence type="ECO:0000313" key="7">
    <source>
        <dbReference type="EMBL" id="EIW80392.1"/>
    </source>
</evidence>
<dbReference type="OMA" id="PHYALEW"/>